<reference evidence="5 6" key="1">
    <citation type="journal article" date="2017" name="Int. J. Syst. Evol. Microbiol.">
        <title>Desulfovibrio senegalensis sp. nov., a mesophilic sulfate reducer isolated from marine sediment.</title>
        <authorList>
            <person name="Thioye A."/>
            <person name="Gam Z.B.A."/>
            <person name="Mbengue M."/>
            <person name="Cayol J.L."/>
            <person name="Joseph-Bartoli M."/>
            <person name="Toure-Kane C."/>
            <person name="Labat M."/>
        </authorList>
    </citation>
    <scope>NUCLEOTIDE SEQUENCE [LARGE SCALE GENOMIC DNA]</scope>
    <source>
        <strain evidence="5 6">DSM 101509</strain>
    </source>
</reference>
<comment type="caution">
    <text evidence="5">The sequence shown here is derived from an EMBL/GenBank/DDBJ whole genome shotgun (WGS) entry which is preliminary data.</text>
</comment>
<dbReference type="SUPFAM" id="SSF46689">
    <property type="entry name" value="Homeodomain-like"/>
    <property type="match status" value="1"/>
</dbReference>
<dbReference type="InterPro" id="IPR036271">
    <property type="entry name" value="Tet_transcr_reg_TetR-rel_C_sf"/>
</dbReference>
<accession>A0A6N6MZ98</accession>
<dbReference type="PANTHER" id="PTHR30055">
    <property type="entry name" value="HTH-TYPE TRANSCRIPTIONAL REGULATOR RUTR"/>
    <property type="match status" value="1"/>
</dbReference>
<evidence type="ECO:0000313" key="6">
    <source>
        <dbReference type="Proteomes" id="UP000438699"/>
    </source>
</evidence>
<dbReference type="InterPro" id="IPR009057">
    <property type="entry name" value="Homeodomain-like_sf"/>
</dbReference>
<feature type="DNA-binding region" description="H-T-H motif" evidence="2">
    <location>
        <begin position="43"/>
        <end position="62"/>
    </location>
</feature>
<gene>
    <name evidence="5" type="ORF">F8A88_14185</name>
</gene>
<evidence type="ECO:0000256" key="3">
    <source>
        <dbReference type="SAM" id="MobiDB-lite"/>
    </source>
</evidence>
<proteinExistence type="predicted"/>
<dbReference type="PROSITE" id="PS50977">
    <property type="entry name" value="HTH_TETR_2"/>
    <property type="match status" value="1"/>
</dbReference>
<feature type="region of interest" description="Disordered" evidence="3">
    <location>
        <begin position="1"/>
        <end position="22"/>
    </location>
</feature>
<feature type="compositionally biased region" description="Polar residues" evidence="3">
    <location>
        <begin position="1"/>
        <end position="13"/>
    </location>
</feature>
<organism evidence="5 6">
    <name type="scientific">Pseudodesulfovibrio senegalensis</name>
    <dbReference type="NCBI Taxonomy" id="1721087"/>
    <lineage>
        <taxon>Bacteria</taxon>
        <taxon>Pseudomonadati</taxon>
        <taxon>Thermodesulfobacteriota</taxon>
        <taxon>Desulfovibrionia</taxon>
        <taxon>Desulfovibrionales</taxon>
        <taxon>Desulfovibrionaceae</taxon>
    </lineage>
</organism>
<dbReference type="InterPro" id="IPR050109">
    <property type="entry name" value="HTH-type_TetR-like_transc_reg"/>
</dbReference>
<dbReference type="GO" id="GO:0000976">
    <property type="term" value="F:transcription cis-regulatory region binding"/>
    <property type="evidence" value="ECO:0007669"/>
    <property type="project" value="TreeGrafter"/>
</dbReference>
<dbReference type="EMBL" id="WAIE01000007">
    <property type="protein sequence ID" value="KAB1440390.1"/>
    <property type="molecule type" value="Genomic_DNA"/>
</dbReference>
<dbReference type="SUPFAM" id="SSF48498">
    <property type="entry name" value="Tetracyclin repressor-like, C-terminal domain"/>
    <property type="match status" value="1"/>
</dbReference>
<dbReference type="InterPro" id="IPR001647">
    <property type="entry name" value="HTH_TetR"/>
</dbReference>
<dbReference type="Gene3D" id="1.10.10.60">
    <property type="entry name" value="Homeodomain-like"/>
    <property type="match status" value="1"/>
</dbReference>
<name>A0A6N6MZ98_9BACT</name>
<dbReference type="Gene3D" id="1.10.357.10">
    <property type="entry name" value="Tetracycline Repressor, domain 2"/>
    <property type="match status" value="1"/>
</dbReference>
<dbReference type="PANTHER" id="PTHR30055:SF187">
    <property type="entry name" value="TRANSCRIPTIONAL REGULATORY PROTEIN"/>
    <property type="match status" value="1"/>
</dbReference>
<dbReference type="Pfam" id="PF00440">
    <property type="entry name" value="TetR_N"/>
    <property type="match status" value="1"/>
</dbReference>
<keyword evidence="1 2" id="KW-0238">DNA-binding</keyword>
<evidence type="ECO:0000256" key="2">
    <source>
        <dbReference type="PROSITE-ProRule" id="PRU00335"/>
    </source>
</evidence>
<dbReference type="Pfam" id="PF09209">
    <property type="entry name" value="CecR_C"/>
    <property type="match status" value="1"/>
</dbReference>
<evidence type="ECO:0000259" key="4">
    <source>
        <dbReference type="PROSITE" id="PS50977"/>
    </source>
</evidence>
<feature type="domain" description="HTH tetR-type" evidence="4">
    <location>
        <begin position="20"/>
        <end position="80"/>
    </location>
</feature>
<dbReference type="PRINTS" id="PR00455">
    <property type="entry name" value="HTHTETR"/>
</dbReference>
<evidence type="ECO:0000313" key="5">
    <source>
        <dbReference type="EMBL" id="KAB1440390.1"/>
    </source>
</evidence>
<protein>
    <submittedName>
        <fullName evidence="5">DUF1956 domain-containing protein</fullName>
    </submittedName>
</protein>
<evidence type="ECO:0000256" key="1">
    <source>
        <dbReference type="ARBA" id="ARBA00023125"/>
    </source>
</evidence>
<dbReference type="Proteomes" id="UP000438699">
    <property type="component" value="Unassembled WGS sequence"/>
</dbReference>
<sequence>MNGERMTQQNNSENRAHGPEKTREQLIGSGLRLFGQYGFEGTTTRALARDAGVNQAAIPYHFGGKEGLYRAVVEWVVETILGEDRAHVSQFPARLAEANGNPVRQAAVVRSMISFLAGNILGSESLRERAAFIMREYAEAGIGFDIIYERLVREVHVMITHMVAVISGLPEESDEAKLRAHTLVGMVIGFAMGRPVVFARMPWDGYTPERVRDVVRVVSDMALSALGLPAGEGTCCRG</sequence>
<keyword evidence="6" id="KW-1185">Reference proteome</keyword>
<dbReference type="AlphaFoldDB" id="A0A6N6MZ98"/>
<dbReference type="InterPro" id="IPR015292">
    <property type="entry name" value="Tscrpt_reg_YbiH_C"/>
</dbReference>
<dbReference type="GO" id="GO:0003700">
    <property type="term" value="F:DNA-binding transcription factor activity"/>
    <property type="evidence" value="ECO:0007669"/>
    <property type="project" value="TreeGrafter"/>
</dbReference>